<dbReference type="EMBL" id="AP018515">
    <property type="protein sequence ID" value="BBC79037.1"/>
    <property type="molecule type" value="Genomic_DNA"/>
</dbReference>
<name>A0A2Z5ZFM2_9PROT</name>
<dbReference type="Proteomes" id="UP000032670">
    <property type="component" value="Unassembled WGS sequence"/>
</dbReference>
<sequence>MSIPLSGTYKLNVIQLSSWGYLNGRAQYVIGASGGGSTNVNSPQVDVTFDGKIFSFVDSLGQQQKITYNLVAGSGEYHYNSVIVKGVDSGVWWLLSAEPESCTPSGQIITHGFERDLSDRSDWHFGPRIYNITKSDTPFNAGSVVCFLTGTLLKTPNGLVPVEDLHLHDEVVVYRYGKEQVGHVVCLRKGHAVTRPELMPDTAGYPVHITKNAIAKGVPSKDLLFTAEQRLLFKGRFVPARLLVNNRSIFYDKSLPEYDFVHVEIEEHAAIMANGVLTESDCQKRQSQHNEQTGSVVSFERQSTKQWGQEAAAPLEVDYRFVEPLYQKLLRRAEKLHVPIQQEALPLTTEIALHLVTDTGKIVRLARKQDGYFLFLIPGGVQAVRIVSNASRPCDVIGPYIDDRRYFGVAIGEIKIFRKNKPQTITEHLSVDDLSGWLPLETPAARWTTGNALLPIGQGKVGEIALLSLQVLEAGPYVLAPTPEMAEHKIAS</sequence>
<dbReference type="RefSeq" id="WP_048840271.1">
    <property type="nucleotide sequence ID" value="NZ_BAMX01000006.1"/>
</dbReference>
<proteinExistence type="predicted"/>
<organism evidence="2 5">
    <name type="scientific">Acetobacter orientalis</name>
    <dbReference type="NCBI Taxonomy" id="146474"/>
    <lineage>
        <taxon>Bacteria</taxon>
        <taxon>Pseudomonadati</taxon>
        <taxon>Pseudomonadota</taxon>
        <taxon>Alphaproteobacteria</taxon>
        <taxon>Acetobacterales</taxon>
        <taxon>Acetobacteraceae</taxon>
        <taxon>Acetobacter</taxon>
    </lineage>
</organism>
<evidence type="ECO:0000313" key="4">
    <source>
        <dbReference type="Proteomes" id="UP000032670"/>
    </source>
</evidence>
<dbReference type="STRING" id="1231341.Abor_006_190"/>
<dbReference type="GeneID" id="76203383"/>
<reference evidence="2 5" key="2">
    <citation type="submission" date="2018-02" db="EMBL/GenBank/DDBJ databases">
        <title>Acetobacter orientalis genome.</title>
        <authorList>
            <person name="Nakashima N."/>
            <person name="Tamura T."/>
        </authorList>
    </citation>
    <scope>NUCLEOTIDE SEQUENCE [LARGE SCALE GENOMIC DNA]</scope>
    <source>
        <strain evidence="2 5">FAN1</strain>
    </source>
</reference>
<accession>A0A0D6NIL6</accession>
<evidence type="ECO:0000313" key="2">
    <source>
        <dbReference type="EMBL" id="BBC79037.1"/>
    </source>
</evidence>
<keyword evidence="4" id="KW-1185">Reference proteome</keyword>
<evidence type="ECO:0000313" key="3">
    <source>
        <dbReference type="EMBL" id="GAN65236.1"/>
    </source>
</evidence>
<evidence type="ECO:0000259" key="1">
    <source>
        <dbReference type="Pfam" id="PF13403"/>
    </source>
</evidence>
<protein>
    <submittedName>
        <fullName evidence="2">Outer membrane protein</fullName>
    </submittedName>
</protein>
<dbReference type="InterPro" id="IPR036844">
    <property type="entry name" value="Hint_dom_sf"/>
</dbReference>
<reference evidence="3 4" key="1">
    <citation type="submission" date="2012-11" db="EMBL/GenBank/DDBJ databases">
        <title>Whole genome sequence of Acetobacter orientalis 21F-2.</title>
        <authorList>
            <person name="Azuma Y."/>
            <person name="Higashiura N."/>
            <person name="Hirakawa H."/>
            <person name="Matsushita K."/>
        </authorList>
    </citation>
    <scope>NUCLEOTIDE SEQUENCE [LARGE SCALE GENOMIC DNA]</scope>
    <source>
        <strain evidence="3 4">21F-2</strain>
    </source>
</reference>
<dbReference type="InterPro" id="IPR028992">
    <property type="entry name" value="Hedgehog/Intein_dom"/>
</dbReference>
<dbReference type="AlphaFoldDB" id="A0A2Z5ZFM2"/>
<dbReference type="Proteomes" id="UP000270034">
    <property type="component" value="Chromosome"/>
</dbReference>
<dbReference type="EMBL" id="BAMX01000006">
    <property type="protein sequence ID" value="GAN65236.1"/>
    <property type="molecule type" value="Genomic_DNA"/>
</dbReference>
<dbReference type="Pfam" id="PF13403">
    <property type="entry name" value="Hint_2"/>
    <property type="match status" value="1"/>
</dbReference>
<accession>A0A2Z5ZFM2</accession>
<gene>
    <name evidence="3" type="ORF">Abor_006_190</name>
    <name evidence="2" type="ORF">AcetOrient_orf00995</name>
</gene>
<dbReference type="KEGG" id="aot:AcetOri_orf00995"/>
<dbReference type="SUPFAM" id="SSF51294">
    <property type="entry name" value="Hedgehog/intein (Hint) domain"/>
    <property type="match status" value="1"/>
</dbReference>
<feature type="domain" description="Hedgehog/Intein (Hint)" evidence="1">
    <location>
        <begin position="145"/>
        <end position="280"/>
    </location>
</feature>
<evidence type="ECO:0000313" key="5">
    <source>
        <dbReference type="Proteomes" id="UP000270034"/>
    </source>
</evidence>